<evidence type="ECO:0000259" key="9">
    <source>
        <dbReference type="Pfam" id="PF00168"/>
    </source>
</evidence>
<dbReference type="GO" id="GO:0099503">
    <property type="term" value="C:secretory vesicle"/>
    <property type="evidence" value="ECO:0007669"/>
    <property type="project" value="TreeGrafter"/>
</dbReference>
<proteinExistence type="inferred from homology"/>
<comment type="similarity">
    <text evidence="3">Belongs to the unc-13 family.</text>
</comment>
<dbReference type="GO" id="GO:0016020">
    <property type="term" value="C:membrane"/>
    <property type="evidence" value="ECO:0007669"/>
    <property type="project" value="UniProtKB-SubCell"/>
</dbReference>
<organism evidence="10 11">
    <name type="scientific">Henosepilachna vigintioctopunctata</name>
    <dbReference type="NCBI Taxonomy" id="420089"/>
    <lineage>
        <taxon>Eukaryota</taxon>
        <taxon>Metazoa</taxon>
        <taxon>Ecdysozoa</taxon>
        <taxon>Arthropoda</taxon>
        <taxon>Hexapoda</taxon>
        <taxon>Insecta</taxon>
        <taxon>Pterygota</taxon>
        <taxon>Neoptera</taxon>
        <taxon>Endopterygota</taxon>
        <taxon>Coleoptera</taxon>
        <taxon>Polyphaga</taxon>
        <taxon>Cucujiformia</taxon>
        <taxon>Coccinelloidea</taxon>
        <taxon>Coccinellidae</taxon>
        <taxon>Epilachninae</taxon>
        <taxon>Epilachnini</taxon>
        <taxon>Henosepilachna</taxon>
    </lineage>
</organism>
<evidence type="ECO:0000313" key="10">
    <source>
        <dbReference type="EMBL" id="KAK9871547.1"/>
    </source>
</evidence>
<comment type="caution">
    <text evidence="10">The sequence shown here is derived from an EMBL/GenBank/DDBJ whole genome shotgun (WGS) entry which is preliminary data.</text>
</comment>
<evidence type="ECO:0000256" key="7">
    <source>
        <dbReference type="ARBA" id="ARBA00023136"/>
    </source>
</evidence>
<dbReference type="GO" id="GO:0006887">
    <property type="term" value="P:exocytosis"/>
    <property type="evidence" value="ECO:0007669"/>
    <property type="project" value="UniProtKB-KW"/>
</dbReference>
<dbReference type="AlphaFoldDB" id="A0AAW1TTW8"/>
<protein>
    <recommendedName>
        <fullName evidence="9">C2 domain-containing protein</fullName>
    </recommendedName>
</protein>
<keyword evidence="8" id="KW-0732">Signal</keyword>
<evidence type="ECO:0000256" key="6">
    <source>
        <dbReference type="ARBA" id="ARBA00022989"/>
    </source>
</evidence>
<evidence type="ECO:0000256" key="8">
    <source>
        <dbReference type="SAM" id="SignalP"/>
    </source>
</evidence>
<keyword evidence="4" id="KW-0268">Exocytosis</keyword>
<reference evidence="10 11" key="1">
    <citation type="submission" date="2023-03" db="EMBL/GenBank/DDBJ databases">
        <title>Genome insight into feeding habits of ladybird beetles.</title>
        <authorList>
            <person name="Li H.-S."/>
            <person name="Huang Y.-H."/>
            <person name="Pang H."/>
        </authorList>
    </citation>
    <scope>NUCLEOTIDE SEQUENCE [LARGE SCALE GENOMIC DNA]</scope>
    <source>
        <strain evidence="10">SYSU_2023b</strain>
        <tissue evidence="10">Whole body</tissue>
    </source>
</reference>
<keyword evidence="7" id="KW-0472">Membrane</keyword>
<dbReference type="Gene3D" id="2.60.40.150">
    <property type="entry name" value="C2 domain"/>
    <property type="match status" value="1"/>
</dbReference>
<feature type="signal peptide" evidence="8">
    <location>
        <begin position="1"/>
        <end position="15"/>
    </location>
</feature>
<comment type="subcellular location">
    <subcellularLocation>
        <location evidence="1">Membrane</location>
        <topology evidence="1">Multi-pass membrane protein</topology>
    </subcellularLocation>
</comment>
<name>A0AAW1TTW8_9CUCU</name>
<sequence length="226" mass="25756">MGILVSSFALPIVLARIAAIEWGACYLTLAETFVFDIDDINSDSLHLDIWDHDDESSVLEAVSKLNEVRGVRGLGRFFKQVCQSARQSSQDDFLGCVTIPLQEIPSTGLEGWFKLEARSQRSSVQGRIRLKMWLSTRENHAASEEDNWTELMQHENLSKTFVDYELKNWNRETWTWNGDLPGPALTILHQHAVQGKFIIMSLLCKTIWLGAAIFSSIQQCRIIFHM</sequence>
<keyword evidence="6" id="KW-1133">Transmembrane helix</keyword>
<keyword evidence="11" id="KW-1185">Reference proteome</keyword>
<dbReference type="Proteomes" id="UP001431783">
    <property type="component" value="Unassembled WGS sequence"/>
</dbReference>
<dbReference type="InterPro" id="IPR035892">
    <property type="entry name" value="C2_domain_sf"/>
</dbReference>
<dbReference type="EMBL" id="JARQZJ010000006">
    <property type="protein sequence ID" value="KAK9871547.1"/>
    <property type="molecule type" value="Genomic_DNA"/>
</dbReference>
<dbReference type="InterPro" id="IPR007262">
    <property type="entry name" value="Vps55/LEPROT"/>
</dbReference>
<evidence type="ECO:0000256" key="2">
    <source>
        <dbReference type="ARBA" id="ARBA00005645"/>
    </source>
</evidence>
<comment type="similarity">
    <text evidence="2">Belongs to the OB-RGRP/VPS55 family.</text>
</comment>
<dbReference type="Pfam" id="PF00168">
    <property type="entry name" value="C2"/>
    <property type="match status" value="1"/>
</dbReference>
<evidence type="ECO:0000256" key="5">
    <source>
        <dbReference type="ARBA" id="ARBA00022692"/>
    </source>
</evidence>
<dbReference type="Pfam" id="PF04133">
    <property type="entry name" value="Vps55"/>
    <property type="match status" value="1"/>
</dbReference>
<evidence type="ECO:0000256" key="3">
    <source>
        <dbReference type="ARBA" id="ARBA00005823"/>
    </source>
</evidence>
<evidence type="ECO:0000313" key="11">
    <source>
        <dbReference type="Proteomes" id="UP001431783"/>
    </source>
</evidence>
<dbReference type="PANTHER" id="PTHR45999">
    <property type="entry name" value="UNC-13-4A, ISOFORM B"/>
    <property type="match status" value="1"/>
</dbReference>
<dbReference type="InterPro" id="IPR000008">
    <property type="entry name" value="C2_dom"/>
</dbReference>
<dbReference type="PANTHER" id="PTHR45999:SF4">
    <property type="entry name" value="UNC-13-4A, ISOFORM B"/>
    <property type="match status" value="1"/>
</dbReference>
<accession>A0AAW1TTW8</accession>
<keyword evidence="5" id="KW-0812">Transmembrane</keyword>
<dbReference type="SUPFAM" id="SSF49562">
    <property type="entry name" value="C2 domain (Calcium/lipid-binding domain, CaLB)"/>
    <property type="match status" value="1"/>
</dbReference>
<dbReference type="InterPro" id="IPR052095">
    <property type="entry name" value="UNC-13_domain"/>
</dbReference>
<evidence type="ECO:0000256" key="4">
    <source>
        <dbReference type="ARBA" id="ARBA00022483"/>
    </source>
</evidence>
<feature type="chain" id="PRO_5043665567" description="C2 domain-containing protein" evidence="8">
    <location>
        <begin position="16"/>
        <end position="226"/>
    </location>
</feature>
<feature type="domain" description="C2" evidence="9">
    <location>
        <begin position="86"/>
        <end position="115"/>
    </location>
</feature>
<evidence type="ECO:0000256" key="1">
    <source>
        <dbReference type="ARBA" id="ARBA00004141"/>
    </source>
</evidence>
<gene>
    <name evidence="10" type="ORF">WA026_012925</name>
</gene>